<dbReference type="AlphaFoldDB" id="A0AAV1ZAG3"/>
<accession>A0AAV1ZAG3</accession>
<proteinExistence type="predicted"/>
<sequence>MKLEAISVIWMILKTNISTQNTDYTKISDKPKKLYCESLIRTGVLPTISIGIFFSESMLDNSSGSCYFA</sequence>
<comment type="caution">
    <text evidence="1">The sequence shown here is derived from an EMBL/GenBank/DDBJ whole genome shotgun (WGS) entry which is preliminary data.</text>
</comment>
<name>A0AAV1ZAG3_9ARAC</name>
<gene>
    <name evidence="1" type="ORF">LARSCL_LOCUS3592</name>
</gene>
<protein>
    <submittedName>
        <fullName evidence="1">Uncharacterized protein</fullName>
    </submittedName>
</protein>
<reference evidence="1 2" key="1">
    <citation type="submission" date="2024-04" db="EMBL/GenBank/DDBJ databases">
        <authorList>
            <person name="Rising A."/>
            <person name="Reimegard J."/>
            <person name="Sonavane S."/>
            <person name="Akerstrom W."/>
            <person name="Nylinder S."/>
            <person name="Hedman E."/>
            <person name="Kallberg Y."/>
        </authorList>
    </citation>
    <scope>NUCLEOTIDE SEQUENCE [LARGE SCALE GENOMIC DNA]</scope>
</reference>
<keyword evidence="2" id="KW-1185">Reference proteome</keyword>
<evidence type="ECO:0000313" key="1">
    <source>
        <dbReference type="EMBL" id="CAL1267306.1"/>
    </source>
</evidence>
<dbReference type="Proteomes" id="UP001497382">
    <property type="component" value="Unassembled WGS sequence"/>
</dbReference>
<evidence type="ECO:0000313" key="2">
    <source>
        <dbReference type="Proteomes" id="UP001497382"/>
    </source>
</evidence>
<dbReference type="EMBL" id="CAXIEN010000027">
    <property type="protein sequence ID" value="CAL1267306.1"/>
    <property type="molecule type" value="Genomic_DNA"/>
</dbReference>
<organism evidence="1 2">
    <name type="scientific">Larinioides sclopetarius</name>
    <dbReference type="NCBI Taxonomy" id="280406"/>
    <lineage>
        <taxon>Eukaryota</taxon>
        <taxon>Metazoa</taxon>
        <taxon>Ecdysozoa</taxon>
        <taxon>Arthropoda</taxon>
        <taxon>Chelicerata</taxon>
        <taxon>Arachnida</taxon>
        <taxon>Araneae</taxon>
        <taxon>Araneomorphae</taxon>
        <taxon>Entelegynae</taxon>
        <taxon>Araneoidea</taxon>
        <taxon>Araneidae</taxon>
        <taxon>Larinioides</taxon>
    </lineage>
</organism>